<protein>
    <submittedName>
        <fullName evidence="1">Uncharacterized protein</fullName>
    </submittedName>
</protein>
<dbReference type="RefSeq" id="WP_375063462.1">
    <property type="nucleotide sequence ID" value="NZ_JBHGBT010000011.1"/>
</dbReference>
<accession>A0ABV4ZN27</accession>
<sequence>MSITNPDSRLWSLVRDDSQSGFAEVGIEANGKSGVSIARGQSVTLPITFDPNKRDGTATATVRESTDDQGEQTLSVAKVQPGYSLRNLRPKEYVVPAGEEAELRWEHKESPAYTTACTLTYVTARGIRTEHPTGTSARLRLLQDTPVTLDATITPTAKPKTPLHAHLSTYVIVASPHVTAGGLTATGPTNLLAVLSNEGGPLPGFTRNDSYTTTIRRTLTAKTDGFLLATTEVPNRNATVTLSVHLENRGAKEGHLLQLRAKEEGSLLIPVPSGRTVTLKAELAQQSQPDQQLRYLVTLDWQPFGAGVLAVATPQGDGQGSSSEFESDASV</sequence>
<proteinExistence type="predicted"/>
<name>A0ABV4ZN27_9ACTN</name>
<dbReference type="EMBL" id="JBHGBT010000011">
    <property type="protein sequence ID" value="MFB4195516.1"/>
    <property type="molecule type" value="Genomic_DNA"/>
</dbReference>
<evidence type="ECO:0000313" key="2">
    <source>
        <dbReference type="Proteomes" id="UP001577267"/>
    </source>
</evidence>
<reference evidence="1 2" key="1">
    <citation type="submission" date="2024-09" db="EMBL/GenBank/DDBJ databases">
        <title>Draft genome sequence of multifaceted antimicrobials producing Streptomyces sp. strain FH1.</title>
        <authorList>
            <person name="Hassan F."/>
            <person name="Ali H."/>
            <person name="Hassan N."/>
            <person name="Nawaz A."/>
        </authorList>
    </citation>
    <scope>NUCLEOTIDE SEQUENCE [LARGE SCALE GENOMIC DNA]</scope>
    <source>
        <strain evidence="1 2">FH1</strain>
    </source>
</reference>
<keyword evidence="2" id="KW-1185">Reference proteome</keyword>
<evidence type="ECO:0000313" key="1">
    <source>
        <dbReference type="EMBL" id="MFB4195516.1"/>
    </source>
</evidence>
<dbReference type="Proteomes" id="UP001577267">
    <property type="component" value="Unassembled WGS sequence"/>
</dbReference>
<comment type="caution">
    <text evidence="1">The sequence shown here is derived from an EMBL/GenBank/DDBJ whole genome shotgun (WGS) entry which is preliminary data.</text>
</comment>
<gene>
    <name evidence="1" type="ORF">ACE11A_14250</name>
</gene>
<organism evidence="1 2">
    <name type="scientific">Streptomyces carpaticus</name>
    <dbReference type="NCBI Taxonomy" id="285558"/>
    <lineage>
        <taxon>Bacteria</taxon>
        <taxon>Bacillati</taxon>
        <taxon>Actinomycetota</taxon>
        <taxon>Actinomycetes</taxon>
        <taxon>Kitasatosporales</taxon>
        <taxon>Streptomycetaceae</taxon>
        <taxon>Streptomyces</taxon>
    </lineage>
</organism>